<keyword evidence="1" id="KW-0812">Transmembrane</keyword>
<accession>A0A222EBM8</accession>
<dbReference type="InterPro" id="IPR036197">
    <property type="entry name" value="NarG-like_sf"/>
</dbReference>
<evidence type="ECO:0000256" key="1">
    <source>
        <dbReference type="SAM" id="Phobius"/>
    </source>
</evidence>
<geneLocation type="plasmid" evidence="3">
    <name>psms3-1</name>
</geneLocation>
<name>A0A222EBM8_9RHOB</name>
<evidence type="ECO:0000313" key="2">
    <source>
        <dbReference type="EMBL" id="ASP23478.1"/>
    </source>
</evidence>
<protein>
    <submittedName>
        <fullName evidence="2">CitB: CitB domain protein</fullName>
    </submittedName>
</protein>
<dbReference type="OrthoDB" id="9765258at2"/>
<dbReference type="AlphaFoldDB" id="A0A222EBM8"/>
<dbReference type="KEGG" id="aht:ANTHELSMS3_05098"/>
<evidence type="ECO:0000313" key="3">
    <source>
        <dbReference type="Proteomes" id="UP000203589"/>
    </source>
</evidence>
<reference evidence="2 3" key="1">
    <citation type="submission" date="2017-07" db="EMBL/GenBank/DDBJ databases">
        <title>Genome Sequence of Antarctobacter heliothermus Strain SMS3 Isolated from a culture of the Diatom Skeletonema marinoi.</title>
        <authorList>
            <person name="Topel M."/>
            <person name="Pinder M.I.M."/>
            <person name="Johansson O.N."/>
            <person name="Kourtchenko O."/>
            <person name="Godhe A."/>
            <person name="Clarke A.K."/>
        </authorList>
    </citation>
    <scope>NUCLEOTIDE SEQUENCE [LARGE SCALE GENOMIC DNA]</scope>
    <source>
        <strain evidence="2 3">SMS3</strain>
        <plasmid evidence="3">Plasmid psms3-1</plasmid>
    </source>
</reference>
<keyword evidence="1" id="KW-1133">Transmembrane helix</keyword>
<gene>
    <name evidence="2" type="ORF">ANTHELSMS3_05098</name>
</gene>
<organism evidence="2 3">
    <name type="scientific">Antarctobacter heliothermus</name>
    <dbReference type="NCBI Taxonomy" id="74033"/>
    <lineage>
        <taxon>Bacteria</taxon>
        <taxon>Pseudomonadati</taxon>
        <taxon>Pseudomonadota</taxon>
        <taxon>Alphaproteobacteria</taxon>
        <taxon>Rhodobacterales</taxon>
        <taxon>Roseobacteraceae</taxon>
        <taxon>Antarctobacter</taxon>
    </lineage>
</organism>
<keyword evidence="2" id="KW-0614">Plasmid</keyword>
<proteinExistence type="predicted"/>
<keyword evidence="3" id="KW-1185">Reference proteome</keyword>
<dbReference type="EMBL" id="CP022541">
    <property type="protein sequence ID" value="ASP23478.1"/>
    <property type="molecule type" value="Genomic_DNA"/>
</dbReference>
<dbReference type="SUPFAM" id="SSF103501">
    <property type="entry name" value="Respiratory nitrate reductase 1 gamma chain"/>
    <property type="match status" value="1"/>
</dbReference>
<feature type="transmembrane region" description="Helical" evidence="1">
    <location>
        <begin position="6"/>
        <end position="31"/>
    </location>
</feature>
<keyword evidence="1" id="KW-0472">Membrane</keyword>
<dbReference type="Proteomes" id="UP000203589">
    <property type="component" value="Plasmid pSMS3-1"/>
</dbReference>
<sequence length="60" mass="6845">MLVGPHLGVVLALFITIPYGKFVHGIYRFVVLGRHVEERKKGPKVHRQPFYQSVIAFIGQ</sequence>